<evidence type="ECO:0000256" key="1">
    <source>
        <dbReference type="SAM" id="SignalP"/>
    </source>
</evidence>
<accession>A0A1T4LLP0</accession>
<dbReference type="EMBL" id="FUWL01000008">
    <property type="protein sequence ID" value="SJZ55438.1"/>
    <property type="molecule type" value="Genomic_DNA"/>
</dbReference>
<dbReference type="Proteomes" id="UP000189956">
    <property type="component" value="Unassembled WGS sequence"/>
</dbReference>
<protein>
    <submittedName>
        <fullName evidence="2">Uncharacterized protein</fullName>
    </submittedName>
</protein>
<dbReference type="AlphaFoldDB" id="A0A1T4LLP0"/>
<evidence type="ECO:0000313" key="2">
    <source>
        <dbReference type="EMBL" id="SJZ55438.1"/>
    </source>
</evidence>
<organism evidence="2 3">
    <name type="scientific">Porphyromonas cangingivalis</name>
    <dbReference type="NCBI Taxonomy" id="36874"/>
    <lineage>
        <taxon>Bacteria</taxon>
        <taxon>Pseudomonadati</taxon>
        <taxon>Bacteroidota</taxon>
        <taxon>Bacteroidia</taxon>
        <taxon>Bacteroidales</taxon>
        <taxon>Porphyromonadaceae</taxon>
        <taxon>Porphyromonas</taxon>
    </lineage>
</organism>
<feature type="chain" id="PRO_5010587501" evidence="1">
    <location>
        <begin position="17"/>
        <end position="158"/>
    </location>
</feature>
<name>A0A1T4LLP0_PORCN</name>
<reference evidence="2 3" key="1">
    <citation type="submission" date="2017-02" db="EMBL/GenBank/DDBJ databases">
        <authorList>
            <person name="Peterson S.W."/>
        </authorList>
    </citation>
    <scope>NUCLEOTIDE SEQUENCE [LARGE SCALE GENOMIC DNA]</scope>
    <source>
        <strain evidence="2 3">ATCC 700135</strain>
    </source>
</reference>
<keyword evidence="1" id="KW-0732">Signal</keyword>
<gene>
    <name evidence="2" type="ORF">SAMN02745205_01184</name>
</gene>
<proteinExistence type="predicted"/>
<sequence length="158" mass="17100">MLSMLFVAFATLFISAADTSADPGIGYNPGEKMPSIKVDDIDLQEVSAKEATLVVLWSKRDAKSRMVNSWLSSSFEHQVVSICVDADTAEARLYADIDGVSADVTVRGGSQSEKLIEALGMTKGLKSLMVENGVIVETNTVAMTWDQLANTESEFSER</sequence>
<evidence type="ECO:0000313" key="3">
    <source>
        <dbReference type="Proteomes" id="UP000189956"/>
    </source>
</evidence>
<feature type="signal peptide" evidence="1">
    <location>
        <begin position="1"/>
        <end position="16"/>
    </location>
</feature>